<keyword evidence="1" id="KW-0472">Membrane</keyword>
<proteinExistence type="predicted"/>
<name>A0A485LVC2_9STRA</name>
<dbReference type="AlphaFoldDB" id="A0A485LVC2"/>
<protein>
    <submittedName>
        <fullName evidence="3">Aste57867_24680 protein</fullName>
    </submittedName>
</protein>
<reference evidence="2" key="2">
    <citation type="submission" date="2019-06" db="EMBL/GenBank/DDBJ databases">
        <title>Genomics analysis of Aphanomyces spp. identifies a new class of oomycete effector associated with host adaptation.</title>
        <authorList>
            <person name="Gaulin E."/>
        </authorList>
    </citation>
    <scope>NUCLEOTIDE SEQUENCE</scope>
    <source>
        <strain evidence="2">CBS 578.67</strain>
    </source>
</reference>
<keyword evidence="1" id="KW-0812">Transmembrane</keyword>
<evidence type="ECO:0000313" key="3">
    <source>
        <dbReference type="EMBL" id="VFU01317.1"/>
    </source>
</evidence>
<evidence type="ECO:0000313" key="4">
    <source>
        <dbReference type="Proteomes" id="UP000332933"/>
    </source>
</evidence>
<dbReference type="Proteomes" id="UP000332933">
    <property type="component" value="Unassembled WGS sequence"/>
</dbReference>
<evidence type="ECO:0000256" key="1">
    <source>
        <dbReference type="SAM" id="Phobius"/>
    </source>
</evidence>
<keyword evidence="1" id="KW-1133">Transmembrane helix</keyword>
<feature type="transmembrane region" description="Helical" evidence="1">
    <location>
        <begin position="50"/>
        <end position="69"/>
    </location>
</feature>
<dbReference type="EMBL" id="VJMH01007434">
    <property type="protein sequence ID" value="KAF0683248.1"/>
    <property type="molecule type" value="Genomic_DNA"/>
</dbReference>
<gene>
    <name evidence="3" type="primary">Aste57867_24680</name>
    <name evidence="2" type="ORF">As57867_024602</name>
    <name evidence="3" type="ORF">ASTE57867_24680</name>
</gene>
<organism evidence="3 4">
    <name type="scientific">Aphanomyces stellatus</name>
    <dbReference type="NCBI Taxonomy" id="120398"/>
    <lineage>
        <taxon>Eukaryota</taxon>
        <taxon>Sar</taxon>
        <taxon>Stramenopiles</taxon>
        <taxon>Oomycota</taxon>
        <taxon>Saprolegniomycetes</taxon>
        <taxon>Saprolegniales</taxon>
        <taxon>Verrucalvaceae</taxon>
        <taxon>Aphanomyces</taxon>
    </lineage>
</organism>
<dbReference type="EMBL" id="CAADRA010007460">
    <property type="protein sequence ID" value="VFU01317.1"/>
    <property type="molecule type" value="Genomic_DNA"/>
</dbReference>
<sequence length="524" mass="57788">MCRQDGWASVFFRFHLKLPVLTAKNELDAPDPSCADRSSSDATNAASYRLVPFGIAYLVLSMTLSIYYIHVLMPSVANDFWWPHFKASGVRTYLGDVVHARVPLAPSTSLDLFTQAIQKDYSTSNTIMDMPLDVAVVEMRANSLDQNLVMFSQYCWVALARTFDLAHTLARLERCRDHFVSNGAYHSMMNDMILQVLLTLPGGHKWVGGKLSHEWFAVVDEVAHWRTKGVQTWKLQLQNVRDVQASESMTIINALGLHQRIQIPNTNTPLVHRGLNAWTTSDTYAGIWNDLLWGQLGNFGLILNSNTSAVAQGLSWDTDEDMGYDVTPILTLVRLAIVQFGSIDVWLVPPPPPLVDLVVAFQDALLAVLQNPINQFSTSAILQVTSLLVTPTPPTWTIDGAMYFGGNPTVSTPYVQESFGFYDVCGTEAPLSILLDKTSVLFAGTAVGMLDNGSAACALCLNPQEVTGCLDVVSLAMSSREQTLERDTRYVTLLEAAVARTIPLNISMVQFTATNVCQFTLTQP</sequence>
<accession>A0A485LVC2</accession>
<evidence type="ECO:0000313" key="2">
    <source>
        <dbReference type="EMBL" id="KAF0683248.1"/>
    </source>
</evidence>
<reference evidence="3 4" key="1">
    <citation type="submission" date="2019-03" db="EMBL/GenBank/DDBJ databases">
        <authorList>
            <person name="Gaulin E."/>
            <person name="Dumas B."/>
        </authorList>
    </citation>
    <scope>NUCLEOTIDE SEQUENCE [LARGE SCALE GENOMIC DNA]</scope>
    <source>
        <strain evidence="3">CBS 568.67</strain>
    </source>
</reference>
<keyword evidence="4" id="KW-1185">Reference proteome</keyword>